<dbReference type="AlphaFoldDB" id="A0AAW2Z309"/>
<evidence type="ECO:0000313" key="3">
    <source>
        <dbReference type="Proteomes" id="UP001431209"/>
    </source>
</evidence>
<comment type="caution">
    <text evidence="2">The sequence shown here is derived from an EMBL/GenBank/DDBJ whole genome shotgun (WGS) entry which is preliminary data.</text>
</comment>
<evidence type="ECO:0000256" key="1">
    <source>
        <dbReference type="SAM" id="MobiDB-lite"/>
    </source>
</evidence>
<proteinExistence type="predicted"/>
<feature type="region of interest" description="Disordered" evidence="1">
    <location>
        <begin position="74"/>
        <end position="102"/>
    </location>
</feature>
<accession>A0AAW2Z309</accession>
<feature type="compositionally biased region" description="Polar residues" evidence="1">
    <location>
        <begin position="84"/>
        <end position="93"/>
    </location>
</feature>
<protein>
    <submittedName>
        <fullName evidence="2">Uncharacterized protein</fullName>
    </submittedName>
</protein>
<dbReference type="EMBL" id="JAOPGA020000997">
    <property type="protein sequence ID" value="KAL0483845.1"/>
    <property type="molecule type" value="Genomic_DNA"/>
</dbReference>
<feature type="region of interest" description="Disordered" evidence="1">
    <location>
        <begin position="250"/>
        <end position="280"/>
    </location>
</feature>
<reference evidence="2 3" key="1">
    <citation type="submission" date="2024-03" db="EMBL/GenBank/DDBJ databases">
        <title>The Acrasis kona genome and developmental transcriptomes reveal deep origins of eukaryotic multicellular pathways.</title>
        <authorList>
            <person name="Sheikh S."/>
            <person name="Fu C.-J."/>
            <person name="Brown M.W."/>
            <person name="Baldauf S.L."/>
        </authorList>
    </citation>
    <scope>NUCLEOTIDE SEQUENCE [LARGE SCALE GENOMIC DNA]</scope>
    <source>
        <strain evidence="2 3">ATCC MYA-3509</strain>
    </source>
</reference>
<keyword evidence="3" id="KW-1185">Reference proteome</keyword>
<sequence length="280" mass="33215">MQDTQMDQLRAIAEGMKMIIEHQLQTIQSYQDRHNNEVEDLTKKSSNKRKSLVVHPLDDFNVRNDSNNMYQNIEQQPQRKKQRLSQGNVNDVPQQQQQQMPQQLIQQNGFNPYQQQQVISFTPQPSQPVYSPYIQQSLQQSYSPAYDQQQQVFMYPQQSNIQQQLHQYNIQHNMQQQNMQQFIPGLNIYQQQQLPQQQSQQQMQHFQTMQPQQQQMQQINYVQDNFNHYGTPAGHYVQPVPVAQNNIINNFNNDDVNSDGVRNRDDKQRRSSGGRVWTHM</sequence>
<organism evidence="2 3">
    <name type="scientific">Acrasis kona</name>
    <dbReference type="NCBI Taxonomy" id="1008807"/>
    <lineage>
        <taxon>Eukaryota</taxon>
        <taxon>Discoba</taxon>
        <taxon>Heterolobosea</taxon>
        <taxon>Tetramitia</taxon>
        <taxon>Eutetramitia</taxon>
        <taxon>Acrasidae</taxon>
        <taxon>Acrasis</taxon>
    </lineage>
</organism>
<evidence type="ECO:0000313" key="2">
    <source>
        <dbReference type="EMBL" id="KAL0483845.1"/>
    </source>
</evidence>
<gene>
    <name evidence="2" type="ORF">AKO1_011860</name>
</gene>
<dbReference type="Proteomes" id="UP001431209">
    <property type="component" value="Unassembled WGS sequence"/>
</dbReference>
<name>A0AAW2Z309_9EUKA</name>